<dbReference type="VEuPathDB" id="ToxoDB:EAH_00064570"/>
<dbReference type="Pfam" id="PF11931">
    <property type="entry name" value="SF3a60_Prp9_C"/>
    <property type="match status" value="1"/>
</dbReference>
<dbReference type="GeneID" id="25274527"/>
<dbReference type="Proteomes" id="UP000018050">
    <property type="component" value="Unassembled WGS sequence"/>
</dbReference>
<evidence type="ECO:0000313" key="2">
    <source>
        <dbReference type="EMBL" id="CDI82074.1"/>
    </source>
</evidence>
<dbReference type="GO" id="GO:0005681">
    <property type="term" value="C:spliceosomal complex"/>
    <property type="evidence" value="ECO:0007669"/>
    <property type="project" value="InterPro"/>
</dbReference>
<keyword evidence="3" id="KW-1185">Reference proteome</keyword>
<name>U6GU31_EIMAC</name>
<feature type="domain" description="Splicing factor SF3a60 /Prp9 subunit C-terminal" evidence="1">
    <location>
        <begin position="1"/>
        <end position="54"/>
    </location>
</feature>
<dbReference type="OrthoDB" id="2160351at2759"/>
<accession>U6GU31</accession>
<organism evidence="2 3">
    <name type="scientific">Eimeria acervulina</name>
    <name type="common">Coccidian parasite</name>
    <dbReference type="NCBI Taxonomy" id="5801"/>
    <lineage>
        <taxon>Eukaryota</taxon>
        <taxon>Sar</taxon>
        <taxon>Alveolata</taxon>
        <taxon>Apicomplexa</taxon>
        <taxon>Conoidasida</taxon>
        <taxon>Coccidia</taxon>
        <taxon>Eucoccidiorida</taxon>
        <taxon>Eimeriorina</taxon>
        <taxon>Eimeriidae</taxon>
        <taxon>Eimeria</taxon>
    </lineage>
</organism>
<gene>
    <name evidence="2" type="ORF">EAH_00064570</name>
</gene>
<evidence type="ECO:0000313" key="3">
    <source>
        <dbReference type="Proteomes" id="UP000018050"/>
    </source>
</evidence>
<proteinExistence type="predicted"/>
<dbReference type="AlphaFoldDB" id="U6GU31"/>
<feature type="non-terminal residue" evidence="2">
    <location>
        <position position="1"/>
    </location>
</feature>
<protein>
    <submittedName>
        <fullName evidence="2">Splicing factor 3a protein, putative</fullName>
    </submittedName>
</protein>
<reference evidence="2" key="1">
    <citation type="submission" date="2013-10" db="EMBL/GenBank/DDBJ databases">
        <title>Genomic analysis of the causative agents of coccidiosis in chickens.</title>
        <authorList>
            <person name="Reid A.J."/>
            <person name="Blake D."/>
            <person name="Billington K."/>
            <person name="Browne H."/>
            <person name="Dunn M."/>
            <person name="Hung S."/>
            <person name="Kawahara F."/>
            <person name="Miranda-Saavedra D."/>
            <person name="Mourier T."/>
            <person name="Nagra H."/>
            <person name="Otto T.D."/>
            <person name="Rawlings N."/>
            <person name="Sanchez A."/>
            <person name="Sanders M."/>
            <person name="Subramaniam C."/>
            <person name="Tay Y."/>
            <person name="Dear P."/>
            <person name="Doerig C."/>
            <person name="Gruber A."/>
            <person name="Parkinson J."/>
            <person name="Shirley M."/>
            <person name="Wan K.L."/>
            <person name="Berriman M."/>
            <person name="Tomley F."/>
            <person name="Pain A."/>
        </authorList>
    </citation>
    <scope>NUCLEOTIDE SEQUENCE [LARGE SCALE GENOMIC DNA]</scope>
    <source>
        <strain evidence="2">Houghton</strain>
    </source>
</reference>
<dbReference type="GO" id="GO:0003723">
    <property type="term" value="F:RNA binding"/>
    <property type="evidence" value="ECO:0007669"/>
    <property type="project" value="InterPro"/>
</dbReference>
<evidence type="ECO:0000259" key="1">
    <source>
        <dbReference type="Pfam" id="PF11931"/>
    </source>
</evidence>
<sequence>EITKIEDAILLYEKLKQQAEGHSFKQDRELECEDAEGNVMSLRAFEDLRRQGLI</sequence>
<dbReference type="RefSeq" id="XP_013248405.1">
    <property type="nucleotide sequence ID" value="XM_013392951.1"/>
</dbReference>
<dbReference type="EMBL" id="HG672007">
    <property type="protein sequence ID" value="CDI82074.1"/>
    <property type="molecule type" value="Genomic_DNA"/>
</dbReference>
<dbReference type="GO" id="GO:0000398">
    <property type="term" value="P:mRNA splicing, via spliceosome"/>
    <property type="evidence" value="ECO:0007669"/>
    <property type="project" value="InterPro"/>
</dbReference>
<dbReference type="InterPro" id="IPR024598">
    <property type="entry name" value="SF3a60/Prp9_C"/>
</dbReference>
<reference evidence="2" key="2">
    <citation type="submission" date="2013-10" db="EMBL/GenBank/DDBJ databases">
        <authorList>
            <person name="Aslett M."/>
        </authorList>
    </citation>
    <scope>NUCLEOTIDE SEQUENCE [LARGE SCALE GENOMIC DNA]</scope>
    <source>
        <strain evidence="2">Houghton</strain>
    </source>
</reference>